<sequence length="83" mass="9207">MIAKRRKFIITGVVILAMIAVICIVIAYSNSAETDYVFEGTFVKTEESIEVVDTTNTSFGEQGNTDEIDKDSFKRKSGDCVFV</sequence>
<protein>
    <submittedName>
        <fullName evidence="2">Uncharacterized protein</fullName>
    </submittedName>
</protein>
<gene>
    <name evidence="2" type="ORF">SAMN02746066_02938</name>
</gene>
<dbReference type="STRING" id="1120996.SAMN02746066_02938"/>
<organism evidence="2 3">
    <name type="scientific">Anaerosporobacter mobilis DSM 15930</name>
    <dbReference type="NCBI Taxonomy" id="1120996"/>
    <lineage>
        <taxon>Bacteria</taxon>
        <taxon>Bacillati</taxon>
        <taxon>Bacillota</taxon>
        <taxon>Clostridia</taxon>
        <taxon>Lachnospirales</taxon>
        <taxon>Lachnospiraceae</taxon>
        <taxon>Anaerosporobacter</taxon>
    </lineage>
</organism>
<keyword evidence="1" id="KW-0472">Membrane</keyword>
<dbReference type="AlphaFoldDB" id="A0A1M7KST4"/>
<evidence type="ECO:0000313" key="3">
    <source>
        <dbReference type="Proteomes" id="UP000184038"/>
    </source>
</evidence>
<dbReference type="EMBL" id="FRCP01000014">
    <property type="protein sequence ID" value="SHM68574.1"/>
    <property type="molecule type" value="Genomic_DNA"/>
</dbReference>
<reference evidence="2 3" key="1">
    <citation type="submission" date="2016-11" db="EMBL/GenBank/DDBJ databases">
        <authorList>
            <person name="Jaros S."/>
            <person name="Januszkiewicz K."/>
            <person name="Wedrychowicz H."/>
        </authorList>
    </citation>
    <scope>NUCLEOTIDE SEQUENCE [LARGE SCALE GENOMIC DNA]</scope>
    <source>
        <strain evidence="2 3">DSM 15930</strain>
    </source>
</reference>
<evidence type="ECO:0000256" key="1">
    <source>
        <dbReference type="SAM" id="Phobius"/>
    </source>
</evidence>
<keyword evidence="1" id="KW-1133">Transmembrane helix</keyword>
<keyword evidence="3" id="KW-1185">Reference proteome</keyword>
<feature type="transmembrane region" description="Helical" evidence="1">
    <location>
        <begin position="7"/>
        <end position="28"/>
    </location>
</feature>
<evidence type="ECO:0000313" key="2">
    <source>
        <dbReference type="EMBL" id="SHM68574.1"/>
    </source>
</evidence>
<dbReference type="Proteomes" id="UP000184038">
    <property type="component" value="Unassembled WGS sequence"/>
</dbReference>
<proteinExistence type="predicted"/>
<dbReference type="RefSeq" id="WP_073289002.1">
    <property type="nucleotide sequence ID" value="NZ_FRCP01000014.1"/>
</dbReference>
<keyword evidence="1" id="KW-0812">Transmembrane</keyword>
<name>A0A1M7KST4_9FIRM</name>
<accession>A0A1M7KST4</accession>